<dbReference type="SMART" id="SM00304">
    <property type="entry name" value="HAMP"/>
    <property type="match status" value="1"/>
</dbReference>
<evidence type="ECO:0000259" key="10">
    <source>
        <dbReference type="PROSITE" id="PS50885"/>
    </source>
</evidence>
<dbReference type="eggNOG" id="COG0840">
    <property type="taxonomic scope" value="Bacteria"/>
</dbReference>
<evidence type="ECO:0000259" key="9">
    <source>
        <dbReference type="PROSITE" id="PS50111"/>
    </source>
</evidence>
<dbReference type="GO" id="GO:0007165">
    <property type="term" value="P:signal transduction"/>
    <property type="evidence" value="ECO:0007669"/>
    <property type="project" value="UniProtKB-KW"/>
</dbReference>
<keyword evidence="2" id="KW-1003">Cell membrane</keyword>
<evidence type="ECO:0000313" key="11">
    <source>
        <dbReference type="EMBL" id="KGR77741.1"/>
    </source>
</evidence>
<dbReference type="PANTHER" id="PTHR32089:SF112">
    <property type="entry name" value="LYSOZYME-LIKE PROTEIN-RELATED"/>
    <property type="match status" value="1"/>
</dbReference>
<dbReference type="OrthoDB" id="2513043at2"/>
<dbReference type="Proteomes" id="UP000030416">
    <property type="component" value="Unassembled WGS sequence"/>
</dbReference>
<comment type="subcellular location">
    <subcellularLocation>
        <location evidence="1">Cell membrane</location>
    </subcellularLocation>
</comment>
<dbReference type="AlphaFoldDB" id="A0A0A3HYS1"/>
<evidence type="ECO:0000256" key="2">
    <source>
        <dbReference type="ARBA" id="ARBA00022475"/>
    </source>
</evidence>
<keyword evidence="3 8" id="KW-0472">Membrane</keyword>
<dbReference type="PROSITE" id="PS50111">
    <property type="entry name" value="CHEMOTAXIS_TRANSDUC_2"/>
    <property type="match status" value="1"/>
</dbReference>
<protein>
    <submittedName>
        <fullName evidence="11">Chemotaxis protein</fullName>
    </submittedName>
</protein>
<feature type="transmembrane region" description="Helical" evidence="8">
    <location>
        <begin position="12"/>
        <end position="32"/>
    </location>
</feature>
<dbReference type="STRING" id="1384049.CD29_13915"/>
<comment type="similarity">
    <text evidence="5">Belongs to the methyl-accepting chemotaxis (MCP) protein family.</text>
</comment>
<dbReference type="Gene3D" id="6.10.340.10">
    <property type="match status" value="1"/>
</dbReference>
<dbReference type="PROSITE" id="PS50885">
    <property type="entry name" value="HAMP"/>
    <property type="match status" value="1"/>
</dbReference>
<dbReference type="InterPro" id="IPR003660">
    <property type="entry name" value="HAMP_dom"/>
</dbReference>
<gene>
    <name evidence="11" type="ORF">CD29_13915</name>
</gene>
<evidence type="ECO:0000256" key="4">
    <source>
        <dbReference type="ARBA" id="ARBA00023224"/>
    </source>
</evidence>
<keyword evidence="8" id="KW-1133">Transmembrane helix</keyword>
<feature type="coiled-coil region" evidence="7">
    <location>
        <begin position="423"/>
        <end position="450"/>
    </location>
</feature>
<evidence type="ECO:0000256" key="3">
    <source>
        <dbReference type="ARBA" id="ARBA00023136"/>
    </source>
</evidence>
<comment type="caution">
    <text evidence="11">The sequence shown here is derived from an EMBL/GenBank/DDBJ whole genome shotgun (WGS) entry which is preliminary data.</text>
</comment>
<evidence type="ECO:0000256" key="6">
    <source>
        <dbReference type="PROSITE-ProRule" id="PRU00284"/>
    </source>
</evidence>
<dbReference type="GO" id="GO:0005886">
    <property type="term" value="C:plasma membrane"/>
    <property type="evidence" value="ECO:0007669"/>
    <property type="project" value="UniProtKB-SubCell"/>
</dbReference>
<sequence length="570" mass="61806">MKLKSTLTFQLGTLIAGILIVMIAISSVATYITAYDKLYEAAGIEAYGCANITTGLINPADLDKALAGDVKTSENLGSTINWTTQHKDIFESQYILDLNGNLVALDDNLREKGFAPGDAFKMDEQAISTLLETGHPTYSEPYEFGGMNRLSGYAPIYEDHDPSKEIIAISVIDFDANIVSDRTWGVVSQGILISIIPMILAAIGTALLIRRKTKPISQLIVQAKEIADGNLMVEPTKVKSNDEIGSLATTLNQLTSNLQNILMTMRNTSHQLTENANETASSLNEMNTSVQVVANNIEEVSASMTDGMNHADQASNVLLSLAEDLQNMKIKADNTVEISNNTMQIATEGEVRAKEISNDMEKIKTGSKEVSDTIQQLVQSTTKIQSITNAISDIASQTNLLALNASIEAARAGEHGKGFAVVAEEVRKLAEQSNKEVSQVENLVKDIMDKIGKVMISSNENEKYIEKGSNTVHLTAQALNNISSAVANTVNEITTISNLLSTETVKSDKIVEMIQEFTQSIHQIESTMTNISAAAQETTAGIEEVADRSNGSTRMAQELENCVRTFKVKE</sequence>
<keyword evidence="4 6" id="KW-0807">Transducer</keyword>
<keyword evidence="8" id="KW-0812">Transmembrane</keyword>
<dbReference type="PANTHER" id="PTHR32089">
    <property type="entry name" value="METHYL-ACCEPTING CHEMOTAXIS PROTEIN MCPB"/>
    <property type="match status" value="1"/>
</dbReference>
<evidence type="ECO:0000256" key="5">
    <source>
        <dbReference type="ARBA" id="ARBA00029447"/>
    </source>
</evidence>
<evidence type="ECO:0000256" key="1">
    <source>
        <dbReference type="ARBA" id="ARBA00004236"/>
    </source>
</evidence>
<dbReference type="RefSeq" id="WP_036187805.1">
    <property type="nucleotide sequence ID" value="NZ_AVDA01000016.1"/>
</dbReference>
<evidence type="ECO:0000256" key="8">
    <source>
        <dbReference type="SAM" id="Phobius"/>
    </source>
</evidence>
<proteinExistence type="inferred from homology"/>
<accession>A0A0A3HYS1</accession>
<reference evidence="11 12" key="1">
    <citation type="submission" date="2014-02" db="EMBL/GenBank/DDBJ databases">
        <title>Draft genome sequence of Lysinibacillus manganicus DSM 26584T.</title>
        <authorList>
            <person name="Zhang F."/>
            <person name="Wang G."/>
            <person name="Zhang L."/>
        </authorList>
    </citation>
    <scope>NUCLEOTIDE SEQUENCE [LARGE SCALE GENOMIC DNA]</scope>
    <source>
        <strain evidence="11 12">DSM 26584</strain>
    </source>
</reference>
<dbReference type="SUPFAM" id="SSF58104">
    <property type="entry name" value="Methyl-accepting chemotaxis protein (MCP) signaling domain"/>
    <property type="match status" value="1"/>
</dbReference>
<feature type="transmembrane region" description="Helical" evidence="8">
    <location>
        <begin position="190"/>
        <end position="209"/>
    </location>
</feature>
<evidence type="ECO:0000256" key="7">
    <source>
        <dbReference type="SAM" id="Coils"/>
    </source>
</evidence>
<name>A0A0A3HYS1_9BACL</name>
<dbReference type="SMART" id="SM00283">
    <property type="entry name" value="MA"/>
    <property type="match status" value="1"/>
</dbReference>
<keyword evidence="12" id="KW-1185">Reference proteome</keyword>
<dbReference type="Gene3D" id="1.10.287.950">
    <property type="entry name" value="Methyl-accepting chemotaxis protein"/>
    <property type="match status" value="1"/>
</dbReference>
<dbReference type="Pfam" id="PF00672">
    <property type="entry name" value="HAMP"/>
    <property type="match status" value="1"/>
</dbReference>
<keyword evidence="7" id="KW-0175">Coiled coil</keyword>
<dbReference type="InterPro" id="IPR004089">
    <property type="entry name" value="MCPsignal_dom"/>
</dbReference>
<feature type="domain" description="HAMP" evidence="10">
    <location>
        <begin position="210"/>
        <end position="263"/>
    </location>
</feature>
<dbReference type="CDD" id="cd06225">
    <property type="entry name" value="HAMP"/>
    <property type="match status" value="1"/>
</dbReference>
<dbReference type="EMBL" id="JPVN01000016">
    <property type="protein sequence ID" value="KGR77741.1"/>
    <property type="molecule type" value="Genomic_DNA"/>
</dbReference>
<dbReference type="SUPFAM" id="SSF158472">
    <property type="entry name" value="HAMP domain-like"/>
    <property type="match status" value="1"/>
</dbReference>
<feature type="domain" description="Methyl-accepting transducer" evidence="9">
    <location>
        <begin position="282"/>
        <end position="546"/>
    </location>
</feature>
<evidence type="ECO:0000313" key="12">
    <source>
        <dbReference type="Proteomes" id="UP000030416"/>
    </source>
</evidence>
<organism evidence="11 12">
    <name type="scientific">Ureibacillus manganicus DSM 26584</name>
    <dbReference type="NCBI Taxonomy" id="1384049"/>
    <lineage>
        <taxon>Bacteria</taxon>
        <taxon>Bacillati</taxon>
        <taxon>Bacillota</taxon>
        <taxon>Bacilli</taxon>
        <taxon>Bacillales</taxon>
        <taxon>Caryophanaceae</taxon>
        <taxon>Ureibacillus</taxon>
    </lineage>
</organism>
<dbReference type="Pfam" id="PF00015">
    <property type="entry name" value="MCPsignal"/>
    <property type="match status" value="1"/>
</dbReference>